<evidence type="ECO:0000256" key="2">
    <source>
        <dbReference type="ARBA" id="ARBA00022598"/>
    </source>
</evidence>
<name>A0ABX0XSX2_9ACTN</name>
<feature type="domain" description="AMP-binding enzyme C-terminal" evidence="5">
    <location>
        <begin position="443"/>
        <end position="517"/>
    </location>
</feature>
<dbReference type="PROSITE" id="PS00455">
    <property type="entry name" value="AMP_BINDING"/>
    <property type="match status" value="1"/>
</dbReference>
<comment type="caution">
    <text evidence="6">The sequence shown here is derived from an EMBL/GenBank/DDBJ whole genome shotgun (WGS) entry which is preliminary data.</text>
</comment>
<dbReference type="RefSeq" id="WP_167923785.1">
    <property type="nucleotide sequence ID" value="NZ_JAATVY010000002.1"/>
</dbReference>
<dbReference type="Gene3D" id="3.30.300.30">
    <property type="match status" value="1"/>
</dbReference>
<dbReference type="EMBL" id="JAATVY010000002">
    <property type="protein sequence ID" value="NJC68906.1"/>
    <property type="molecule type" value="Genomic_DNA"/>
</dbReference>
<protein>
    <submittedName>
        <fullName evidence="6">AMP-binding protein</fullName>
    </submittedName>
</protein>
<reference evidence="6 7" key="1">
    <citation type="submission" date="2020-03" db="EMBL/GenBank/DDBJ databases">
        <title>WGS of the type strain of Planosporangium spp.</title>
        <authorList>
            <person name="Thawai C."/>
        </authorList>
    </citation>
    <scope>NUCLEOTIDE SEQUENCE [LARGE SCALE GENOMIC DNA]</scope>
    <source>
        <strain evidence="6 7">TBRC 5610</strain>
    </source>
</reference>
<dbReference type="InterPro" id="IPR045851">
    <property type="entry name" value="AMP-bd_C_sf"/>
</dbReference>
<dbReference type="InterPro" id="IPR000873">
    <property type="entry name" value="AMP-dep_synth/lig_dom"/>
</dbReference>
<accession>A0ABX0XSX2</accession>
<feature type="compositionally biased region" description="Pro residues" evidence="3">
    <location>
        <begin position="527"/>
        <end position="538"/>
    </location>
</feature>
<dbReference type="PANTHER" id="PTHR43201">
    <property type="entry name" value="ACYL-COA SYNTHETASE"/>
    <property type="match status" value="1"/>
</dbReference>
<evidence type="ECO:0000313" key="6">
    <source>
        <dbReference type="EMBL" id="NJC68906.1"/>
    </source>
</evidence>
<feature type="region of interest" description="Disordered" evidence="3">
    <location>
        <begin position="526"/>
        <end position="580"/>
    </location>
</feature>
<evidence type="ECO:0000259" key="5">
    <source>
        <dbReference type="Pfam" id="PF13193"/>
    </source>
</evidence>
<dbReference type="CDD" id="cd04433">
    <property type="entry name" value="AFD_class_I"/>
    <property type="match status" value="1"/>
</dbReference>
<evidence type="ECO:0000256" key="1">
    <source>
        <dbReference type="ARBA" id="ARBA00006432"/>
    </source>
</evidence>
<sequence length="580" mass="62148">MEAAFLLRTLARRGLLAPGRPDKVVRQLNALRRWGFSLTGEMRSAAARSPDRVAVIDEGRCLTYADLALRSRRLANALRASYGLGPGDRIGLLCRNSASMIESMLAAGAIGADVVLVNTGLGPGQLETVLHNQAVRVLIHDDEFFEMASAVPATVARISADGDERRATPTVAGLIEGAQRSDLAPPAQPGRTIVLTSGTTGTPKGARRPVPGGFNPLAAVISRIPMSAGERMFIAAPLFHTWGYAGLQIALALRATIVLRRRFDPGETIAAVHEHDCTALLAVPVMLQRMLDAAPAGRVETPLRVVASSGSALPAPMVGRFMDVFGDVLYNLYGSTEASWASIATPGELRADPTCAGRPPVGTRVLILDANGDRMPPEHIGRIFVGNDMIFEGYTDGGGKEWRDGLISTGDIGHLSSDGLLYVDGREDDMVICGGENVYPSAVENTIAELPQVREVAVVGVPDREYGQRLAAWIVLYPGEQLDSEAVREYVRRAMARFSVPRDVHFVAELPRNATGKIMRRFLIVPPDAPGAPPPAPTRTPLNTPKSTLPIQPANPLPQPRGRSVADSNDATMHLPRIRD</sequence>
<feature type="region of interest" description="Disordered" evidence="3">
    <location>
        <begin position="181"/>
        <end position="209"/>
    </location>
</feature>
<keyword evidence="2" id="KW-0436">Ligase</keyword>
<evidence type="ECO:0000259" key="4">
    <source>
        <dbReference type="Pfam" id="PF00501"/>
    </source>
</evidence>
<dbReference type="Pfam" id="PF00501">
    <property type="entry name" value="AMP-binding"/>
    <property type="match status" value="1"/>
</dbReference>
<feature type="domain" description="AMP-dependent synthetase/ligase" evidence="4">
    <location>
        <begin position="44"/>
        <end position="394"/>
    </location>
</feature>
<dbReference type="SUPFAM" id="SSF56801">
    <property type="entry name" value="Acetyl-CoA synthetase-like"/>
    <property type="match status" value="1"/>
</dbReference>
<dbReference type="Proteomes" id="UP000722989">
    <property type="component" value="Unassembled WGS sequence"/>
</dbReference>
<proteinExistence type="inferred from homology"/>
<dbReference type="InterPro" id="IPR025110">
    <property type="entry name" value="AMP-bd_C"/>
</dbReference>
<dbReference type="PANTHER" id="PTHR43201:SF5">
    <property type="entry name" value="MEDIUM-CHAIN ACYL-COA LIGASE ACSF2, MITOCHONDRIAL"/>
    <property type="match status" value="1"/>
</dbReference>
<dbReference type="Gene3D" id="3.40.50.12780">
    <property type="entry name" value="N-terminal domain of ligase-like"/>
    <property type="match status" value="1"/>
</dbReference>
<keyword evidence="7" id="KW-1185">Reference proteome</keyword>
<dbReference type="InterPro" id="IPR042099">
    <property type="entry name" value="ANL_N_sf"/>
</dbReference>
<evidence type="ECO:0000313" key="7">
    <source>
        <dbReference type="Proteomes" id="UP000722989"/>
    </source>
</evidence>
<gene>
    <name evidence="6" type="ORF">HC031_04075</name>
</gene>
<dbReference type="Pfam" id="PF13193">
    <property type="entry name" value="AMP-binding_C"/>
    <property type="match status" value="1"/>
</dbReference>
<dbReference type="InterPro" id="IPR020845">
    <property type="entry name" value="AMP-binding_CS"/>
</dbReference>
<organism evidence="6 7">
    <name type="scientific">Planosporangium thailandense</name>
    <dbReference type="NCBI Taxonomy" id="765197"/>
    <lineage>
        <taxon>Bacteria</taxon>
        <taxon>Bacillati</taxon>
        <taxon>Actinomycetota</taxon>
        <taxon>Actinomycetes</taxon>
        <taxon>Micromonosporales</taxon>
        <taxon>Micromonosporaceae</taxon>
        <taxon>Planosporangium</taxon>
    </lineage>
</organism>
<comment type="similarity">
    <text evidence="1">Belongs to the ATP-dependent AMP-binding enzyme family.</text>
</comment>
<evidence type="ECO:0000256" key="3">
    <source>
        <dbReference type="SAM" id="MobiDB-lite"/>
    </source>
</evidence>